<gene>
    <name evidence="1" type="ORF">EMH_0029680</name>
</gene>
<dbReference type="Proteomes" id="UP000030744">
    <property type="component" value="Unassembled WGS sequence"/>
</dbReference>
<dbReference type="OrthoDB" id="347272at2759"/>
<keyword evidence="2" id="KW-1185">Reference proteome</keyword>
<evidence type="ECO:0000313" key="1">
    <source>
        <dbReference type="EMBL" id="CDJ30766.1"/>
    </source>
</evidence>
<dbReference type="VEuPathDB" id="ToxoDB:EMH_0029680"/>
<organism evidence="1 2">
    <name type="scientific">Eimeria mitis</name>
    <dbReference type="NCBI Taxonomy" id="44415"/>
    <lineage>
        <taxon>Eukaryota</taxon>
        <taxon>Sar</taxon>
        <taxon>Alveolata</taxon>
        <taxon>Apicomplexa</taxon>
        <taxon>Conoidasida</taxon>
        <taxon>Coccidia</taxon>
        <taxon>Eucoccidiorida</taxon>
        <taxon>Eimeriorina</taxon>
        <taxon>Eimeriidae</taxon>
        <taxon>Eimeria</taxon>
    </lineage>
</organism>
<reference evidence="1" key="2">
    <citation type="submission" date="2013-10" db="EMBL/GenBank/DDBJ databases">
        <authorList>
            <person name="Aslett M."/>
        </authorList>
    </citation>
    <scope>NUCLEOTIDE SEQUENCE [LARGE SCALE GENOMIC DNA]</scope>
    <source>
        <strain evidence="1">Houghton</strain>
    </source>
</reference>
<dbReference type="EMBL" id="HG682767">
    <property type="protein sequence ID" value="CDJ30766.1"/>
    <property type="molecule type" value="Genomic_DNA"/>
</dbReference>
<sequence length="737" mass="80576">MQAQRTPSIAALLTRRAETRLYRNAQGTPPLAYRENFQKCSKASRQRSGEEEGDVDLLCLCSACAAAATAQHHLHTKPDLYLTSRLVSRSSADCAEVQASSDELTLEDCWPASELTLQWLRQGREKMDAFKGALRRRLSAPVEPCHWPLPVCKKCTTVPLYGRRVPKLGIPPAFSQFTGDQTCGVSGHNRSVVTVGDLNNKNDNSSKGSAYEAACLCTYARNCALVISEDPLLRLSLLATSLGVSEVHTVVMKESNWENASTYAKCFGRPDSLKVFRSLEALEEEVFERRIAQVLTGEVTPAHTCVGAASCECQQRDDAGMGVVPGLSRQHHCQDSHTGTAEPDGTAELLQAHLHRYRIVLIDDQYCGPVVSALGLPLLLEFVRTHTCPACCQVVPRRWQTLATPAACPPPVPSRQYLKLVARQKPDEPQQRQLAASGRAMSDTSIRLEDVALSGRFCVLESFEMASLPRCSYKDLEVKQACGLCTEGFGDSANLPKDRHTSKKDMDGCLDKNKAANASCLRCARDRQLKWSKERQTIVNGNAVCGVEVAGPCAGLIVRSHILVDEGITLSPGAPLMIFLPDEVQLSTRHVVVVAPVVVSERTPALGDPQRSADDSPGKVQGTWPHCCSSTLEACESVADGSRLLQKAHCERHECAVPCNSAASTPVIDELHKTKPAIPPWRGLKAQQPKCCWRWTAVCDGIRQSEFDIEVTLRDLHQTTREQGVETVKSPVNSEIA</sequence>
<name>U6K1A5_9EIME</name>
<protein>
    <submittedName>
        <fullName evidence="1">Uncharacterized protein</fullName>
    </submittedName>
</protein>
<dbReference type="GeneID" id="25377801"/>
<dbReference type="RefSeq" id="XP_013353331.1">
    <property type="nucleotide sequence ID" value="XM_013497877.1"/>
</dbReference>
<accession>U6K1A5</accession>
<evidence type="ECO:0000313" key="2">
    <source>
        <dbReference type="Proteomes" id="UP000030744"/>
    </source>
</evidence>
<proteinExistence type="predicted"/>
<dbReference type="AlphaFoldDB" id="U6K1A5"/>
<reference evidence="1" key="1">
    <citation type="submission" date="2013-10" db="EMBL/GenBank/DDBJ databases">
        <title>Genomic analysis of the causative agents of coccidiosis in chickens.</title>
        <authorList>
            <person name="Reid A.J."/>
            <person name="Blake D."/>
            <person name="Billington K."/>
            <person name="Browne H."/>
            <person name="Dunn M."/>
            <person name="Hung S."/>
            <person name="Kawahara F."/>
            <person name="Miranda-Saavedra D."/>
            <person name="Mourier T."/>
            <person name="Nagra H."/>
            <person name="Otto T.D."/>
            <person name="Rawlings N."/>
            <person name="Sanchez A."/>
            <person name="Sanders M."/>
            <person name="Subramaniam C."/>
            <person name="Tay Y."/>
            <person name="Dear P."/>
            <person name="Doerig C."/>
            <person name="Gruber A."/>
            <person name="Parkinson J."/>
            <person name="Shirley M."/>
            <person name="Wan K.L."/>
            <person name="Berriman M."/>
            <person name="Tomley F."/>
            <person name="Pain A."/>
        </authorList>
    </citation>
    <scope>NUCLEOTIDE SEQUENCE [LARGE SCALE GENOMIC DNA]</scope>
    <source>
        <strain evidence="1">Houghton</strain>
    </source>
</reference>